<gene>
    <name evidence="3" type="ORF">DBO85_00425</name>
</gene>
<keyword evidence="2" id="KW-1133">Transmembrane helix</keyword>
<comment type="caution">
    <text evidence="3">The sequence shown here is derived from an EMBL/GenBank/DDBJ whole genome shotgun (WGS) entry which is preliminary data.</text>
</comment>
<evidence type="ECO:0000256" key="1">
    <source>
        <dbReference type="SAM" id="MobiDB-lite"/>
    </source>
</evidence>
<proteinExistence type="predicted"/>
<feature type="transmembrane region" description="Helical" evidence="2">
    <location>
        <begin position="32"/>
        <end position="53"/>
    </location>
</feature>
<protein>
    <recommendedName>
        <fullName evidence="5">Lipoprotein</fullName>
    </recommendedName>
</protein>
<feature type="region of interest" description="Disordered" evidence="1">
    <location>
        <begin position="60"/>
        <end position="80"/>
    </location>
</feature>
<evidence type="ECO:0000313" key="3">
    <source>
        <dbReference type="EMBL" id="PTU76140.1"/>
    </source>
</evidence>
<accession>A0A2T5PEI6</accession>
<evidence type="ECO:0000256" key="2">
    <source>
        <dbReference type="SAM" id="Phobius"/>
    </source>
</evidence>
<keyword evidence="2" id="KW-0472">Membrane</keyword>
<name>A0A2T5PEI6_9PSED</name>
<sequence>MGHTVKTPARQDCRCRASTALRLLDEVMKMKAFVSLLLVAVLGVGLTGCSVRAPGVDVRVGDPGGGPPHCPPGQAKKGRC</sequence>
<reference evidence="3 4" key="1">
    <citation type="submission" date="2018-04" db="EMBL/GenBank/DDBJ databases">
        <title>Pseudomonas sp. nov., isolated from mangrove soil.</title>
        <authorList>
            <person name="Chen C."/>
        </authorList>
    </citation>
    <scope>NUCLEOTIDE SEQUENCE [LARGE SCALE GENOMIC DNA]</scope>
    <source>
        <strain evidence="3 4">TC-11</strain>
    </source>
</reference>
<evidence type="ECO:0008006" key="5">
    <source>
        <dbReference type="Google" id="ProtNLM"/>
    </source>
</evidence>
<keyword evidence="2" id="KW-0812">Transmembrane</keyword>
<evidence type="ECO:0000313" key="4">
    <source>
        <dbReference type="Proteomes" id="UP000244064"/>
    </source>
</evidence>
<dbReference type="EMBL" id="QASN01000002">
    <property type="protein sequence ID" value="PTU76140.1"/>
    <property type="molecule type" value="Genomic_DNA"/>
</dbReference>
<keyword evidence="4" id="KW-1185">Reference proteome</keyword>
<organism evidence="3 4">
    <name type="scientific">Pseudomonas mangrovi</name>
    <dbReference type="NCBI Taxonomy" id="2161748"/>
    <lineage>
        <taxon>Bacteria</taxon>
        <taxon>Pseudomonadati</taxon>
        <taxon>Pseudomonadota</taxon>
        <taxon>Gammaproteobacteria</taxon>
        <taxon>Pseudomonadales</taxon>
        <taxon>Pseudomonadaceae</taxon>
        <taxon>Pseudomonas</taxon>
    </lineage>
</organism>
<dbReference type="AlphaFoldDB" id="A0A2T5PEI6"/>
<dbReference type="Proteomes" id="UP000244064">
    <property type="component" value="Unassembled WGS sequence"/>
</dbReference>